<evidence type="ECO:0000313" key="3">
    <source>
        <dbReference type="Proteomes" id="UP000625804"/>
    </source>
</evidence>
<dbReference type="PANTHER" id="PTHR37460:SF1">
    <property type="entry name" value="ENDONUCLEASE III"/>
    <property type="match status" value="1"/>
</dbReference>
<dbReference type="Proteomes" id="UP000625804">
    <property type="component" value="Unassembled WGS sequence"/>
</dbReference>
<dbReference type="Pfam" id="PF01986">
    <property type="entry name" value="DUF123"/>
    <property type="match status" value="1"/>
</dbReference>
<dbReference type="AlphaFoldDB" id="A0A8J8GFV6"/>
<reference evidence="2" key="1">
    <citation type="submission" date="2020-06" db="EMBL/GenBank/DDBJ databases">
        <title>A novel thermopfilic bacterium from Erzurum, Turkey.</title>
        <authorList>
            <person name="Adiguzel A."/>
            <person name="Ay H."/>
            <person name="Baltaci M.O."/>
        </authorList>
    </citation>
    <scope>NUCLEOTIDE SEQUENCE</scope>
    <source>
        <strain evidence="2">P2</strain>
    </source>
</reference>
<protein>
    <submittedName>
        <fullName evidence="2">GIY-YIG nuclease family protein</fullName>
    </submittedName>
</protein>
<sequence>MNEQHSFYAIHLKIFEKKLLQIGKLGTYEFPEGTYIYIGSAKRNIRARIARHIKKVKPLRWHFDYLRPHGEITKFETFDNKLDECTRCKQLKEMYQAKEIVKGFGSSDCRCQSHLLYIPRW</sequence>
<comment type="caution">
    <text evidence="2">The sequence shown here is derived from an EMBL/GenBank/DDBJ whole genome shotgun (WGS) entry which is preliminary data.</text>
</comment>
<dbReference type="InterPro" id="IPR002837">
    <property type="entry name" value="DUF123"/>
</dbReference>
<name>A0A8J8GFV6_9BACI</name>
<keyword evidence="3" id="KW-1185">Reference proteome</keyword>
<organism evidence="2 3">
    <name type="scientific">Calidifontibacillus erzurumensis</name>
    <dbReference type="NCBI Taxonomy" id="2741433"/>
    <lineage>
        <taxon>Bacteria</taxon>
        <taxon>Bacillati</taxon>
        <taxon>Bacillota</taxon>
        <taxon>Bacilli</taxon>
        <taxon>Bacillales</taxon>
        <taxon>Bacillaceae</taxon>
        <taxon>Calidifontibacillus/Schinkia group</taxon>
        <taxon>Calidifontibacillus</taxon>
    </lineage>
</organism>
<evidence type="ECO:0000313" key="2">
    <source>
        <dbReference type="EMBL" id="NSL51061.1"/>
    </source>
</evidence>
<dbReference type="PANTHER" id="PTHR37460">
    <property type="entry name" value="ENDONUCLEASE III"/>
    <property type="match status" value="1"/>
</dbReference>
<dbReference type="CDD" id="cd10441">
    <property type="entry name" value="GIY-YIG_COG1833"/>
    <property type="match status" value="1"/>
</dbReference>
<proteinExistence type="predicted"/>
<dbReference type="SMART" id="SM00465">
    <property type="entry name" value="GIYc"/>
    <property type="match status" value="1"/>
</dbReference>
<accession>A0A8J8GFV6</accession>
<dbReference type="PROSITE" id="PS50164">
    <property type="entry name" value="GIY_YIG"/>
    <property type="match status" value="1"/>
</dbReference>
<dbReference type="EMBL" id="JABTTE010000004">
    <property type="protein sequence ID" value="NSL51061.1"/>
    <property type="molecule type" value="Genomic_DNA"/>
</dbReference>
<gene>
    <name evidence="2" type="ORF">HR057_04675</name>
</gene>
<evidence type="ECO:0000259" key="1">
    <source>
        <dbReference type="PROSITE" id="PS50164"/>
    </source>
</evidence>
<feature type="domain" description="GIY-YIG" evidence="1">
    <location>
        <begin position="3"/>
        <end position="101"/>
    </location>
</feature>
<dbReference type="InterPro" id="IPR000305">
    <property type="entry name" value="GIY-YIG_endonuc"/>
</dbReference>